<proteinExistence type="inferred from homology"/>
<comment type="caution">
    <text evidence="3">The sequence shown here is derived from an EMBL/GenBank/DDBJ whole genome shotgun (WGS) entry which is preliminary data.</text>
</comment>
<dbReference type="Pfam" id="PF07065">
    <property type="entry name" value="D123"/>
    <property type="match status" value="1"/>
</dbReference>
<dbReference type="InterPro" id="IPR009772">
    <property type="entry name" value="CDC123"/>
</dbReference>
<evidence type="ECO:0000256" key="1">
    <source>
        <dbReference type="ARBA" id="ARBA00011047"/>
    </source>
</evidence>
<organism evidence="3 4">
    <name type="scientific">Synchytrium microbalum</name>
    <dbReference type="NCBI Taxonomy" id="1806994"/>
    <lineage>
        <taxon>Eukaryota</taxon>
        <taxon>Fungi</taxon>
        <taxon>Fungi incertae sedis</taxon>
        <taxon>Chytridiomycota</taxon>
        <taxon>Chytridiomycota incertae sedis</taxon>
        <taxon>Chytridiomycetes</taxon>
        <taxon>Synchytriales</taxon>
        <taxon>Synchytriaceae</taxon>
        <taxon>Synchytrium</taxon>
    </lineage>
</organism>
<feature type="compositionally biased region" description="Basic and acidic residues" evidence="2">
    <location>
        <begin position="1"/>
        <end position="11"/>
    </location>
</feature>
<evidence type="ECO:0000313" key="4">
    <source>
        <dbReference type="Proteomes" id="UP000319731"/>
    </source>
</evidence>
<protein>
    <submittedName>
        <fullName evidence="3">Uncharacterized protein</fullName>
    </submittedName>
</protein>
<feature type="region of interest" description="Disordered" evidence="2">
    <location>
        <begin position="73"/>
        <end position="110"/>
    </location>
</feature>
<name>A0A507C559_9FUNG</name>
<dbReference type="EMBL" id="QEAO01000004">
    <property type="protein sequence ID" value="TPX36690.1"/>
    <property type="molecule type" value="Genomic_DNA"/>
</dbReference>
<dbReference type="AlphaFoldDB" id="A0A507C559"/>
<dbReference type="OrthoDB" id="360540at2759"/>
<dbReference type="GeneID" id="42002614"/>
<dbReference type="PANTHER" id="PTHR15323">
    <property type="entry name" value="D123 PROTEIN"/>
    <property type="match status" value="1"/>
</dbReference>
<accession>A0A507C559</accession>
<dbReference type="STRING" id="1806994.A0A507C559"/>
<feature type="compositionally biased region" description="Acidic residues" evidence="2">
    <location>
        <begin position="84"/>
        <end position="105"/>
    </location>
</feature>
<gene>
    <name evidence="3" type="ORF">SmJEL517_g01389</name>
</gene>
<keyword evidence="4" id="KW-1185">Reference proteome</keyword>
<dbReference type="Proteomes" id="UP000319731">
    <property type="component" value="Unassembled WGS sequence"/>
</dbReference>
<reference evidence="3 4" key="1">
    <citation type="journal article" date="2019" name="Sci. Rep.">
        <title>Comparative genomics of chytrid fungi reveal insights into the obligate biotrophic and pathogenic lifestyle of Synchytrium endobioticum.</title>
        <authorList>
            <person name="van de Vossenberg B.T.L.H."/>
            <person name="Warris S."/>
            <person name="Nguyen H.D.T."/>
            <person name="van Gent-Pelzer M.P.E."/>
            <person name="Joly D.L."/>
            <person name="van de Geest H.C."/>
            <person name="Bonants P.J.M."/>
            <person name="Smith D.S."/>
            <person name="Levesque C.A."/>
            <person name="van der Lee T.A.J."/>
        </authorList>
    </citation>
    <scope>NUCLEOTIDE SEQUENCE [LARGE SCALE GENOMIC DNA]</scope>
    <source>
        <strain evidence="3 4">JEL517</strain>
    </source>
</reference>
<dbReference type="GO" id="GO:0005737">
    <property type="term" value="C:cytoplasm"/>
    <property type="evidence" value="ECO:0007669"/>
    <property type="project" value="TreeGrafter"/>
</dbReference>
<dbReference type="PANTHER" id="PTHR15323:SF6">
    <property type="entry name" value="CELL DIVISION CYCLE PROTEIN 123 HOMOLOG"/>
    <property type="match status" value="1"/>
</dbReference>
<evidence type="ECO:0000256" key="2">
    <source>
        <dbReference type="SAM" id="MobiDB-lite"/>
    </source>
</evidence>
<evidence type="ECO:0000313" key="3">
    <source>
        <dbReference type="EMBL" id="TPX36690.1"/>
    </source>
</evidence>
<feature type="region of interest" description="Disordered" evidence="2">
    <location>
        <begin position="1"/>
        <end position="23"/>
    </location>
</feature>
<comment type="similarity">
    <text evidence="1">Belongs to the CDC123 family.</text>
</comment>
<dbReference type="RefSeq" id="XP_031026904.1">
    <property type="nucleotide sequence ID" value="XM_031167317.1"/>
</dbReference>
<sequence>MSIEDSEHVEADTPSPTCDMPELSSSDIHQCRFSSWYPIFASQTIKSKIIPLPAEFVAYLHADGVFLPLDQNGLPQPSRYSDADDRDIDEDDDETASELEEDEQDLPSFPDLRASITEAIKELGGAVFPKLNWSSPKDAAWITTTGTLKCVDPSDIFLLLKSSDFIVHDLDHAFDDVLPPKDGTEGGDEIHSFDLVLRRWYEYAPSMEFRCFVFDGRLLGISQRDNNYYEFLRPMHDDILSAVQKFISLSVSKKFPVATYVVDVYLYRTNLKVSIIDFNPFRYATDALLFSWSEIMDLAKNATSDNKPILRFVQPGDAMEGGFKYMTSRIPRDVVELSQGRTMQEFMAEFEDLMSSQLEEAR</sequence>